<name>A0A3L6RUI2_PANMI</name>
<dbReference type="Proteomes" id="UP000275267">
    <property type="component" value="Unassembled WGS sequence"/>
</dbReference>
<organism evidence="2 3">
    <name type="scientific">Panicum miliaceum</name>
    <name type="common">Proso millet</name>
    <name type="synonym">Broomcorn millet</name>
    <dbReference type="NCBI Taxonomy" id="4540"/>
    <lineage>
        <taxon>Eukaryota</taxon>
        <taxon>Viridiplantae</taxon>
        <taxon>Streptophyta</taxon>
        <taxon>Embryophyta</taxon>
        <taxon>Tracheophyta</taxon>
        <taxon>Spermatophyta</taxon>
        <taxon>Magnoliopsida</taxon>
        <taxon>Liliopsida</taxon>
        <taxon>Poales</taxon>
        <taxon>Poaceae</taxon>
        <taxon>PACMAD clade</taxon>
        <taxon>Panicoideae</taxon>
        <taxon>Panicodae</taxon>
        <taxon>Paniceae</taxon>
        <taxon>Panicinae</taxon>
        <taxon>Panicum</taxon>
        <taxon>Panicum sect. Panicum</taxon>
    </lineage>
</organism>
<proteinExistence type="predicted"/>
<sequence length="193" mass="22341">MMRRWADQEDEENKSFPKRKNDKGNNNNNHPDKGQYSGAACKRKPEDQVANVKRNPRNKKLGKLRDQYKKILHKQCPMHPKAKHAMFQCTILRKSLNALPPPDDEEKDKDKADEDNDKSGPPGFQHPTNTVYVIFRGEDDTIHYSSEERKVINDLVSNTLYFFMVLVELLFDAFPGANIHAGEVRLHHCQGMR</sequence>
<accession>A0A3L6RUI2</accession>
<reference evidence="3" key="1">
    <citation type="journal article" date="2019" name="Nat. Commun.">
        <title>The genome of broomcorn millet.</title>
        <authorList>
            <person name="Zou C."/>
            <person name="Miki D."/>
            <person name="Li D."/>
            <person name="Tang Q."/>
            <person name="Xiao L."/>
            <person name="Rajput S."/>
            <person name="Deng P."/>
            <person name="Jia W."/>
            <person name="Huang R."/>
            <person name="Zhang M."/>
            <person name="Sun Y."/>
            <person name="Hu J."/>
            <person name="Fu X."/>
            <person name="Schnable P.S."/>
            <person name="Li F."/>
            <person name="Zhang H."/>
            <person name="Feng B."/>
            <person name="Zhu X."/>
            <person name="Liu R."/>
            <person name="Schnable J.C."/>
            <person name="Zhu J.-K."/>
            <person name="Zhang H."/>
        </authorList>
    </citation>
    <scope>NUCLEOTIDE SEQUENCE [LARGE SCALE GENOMIC DNA]</scope>
</reference>
<comment type="caution">
    <text evidence="2">The sequence shown here is derived from an EMBL/GenBank/DDBJ whole genome shotgun (WGS) entry which is preliminary data.</text>
</comment>
<evidence type="ECO:0000313" key="3">
    <source>
        <dbReference type="Proteomes" id="UP000275267"/>
    </source>
</evidence>
<evidence type="ECO:0000256" key="1">
    <source>
        <dbReference type="SAM" id="MobiDB-lite"/>
    </source>
</evidence>
<gene>
    <name evidence="2" type="ORF">C2845_PM11G03760</name>
</gene>
<keyword evidence="3" id="KW-1185">Reference proteome</keyword>
<evidence type="ECO:0000313" key="2">
    <source>
        <dbReference type="EMBL" id="RLN08984.1"/>
    </source>
</evidence>
<dbReference type="AlphaFoldDB" id="A0A3L6RUI2"/>
<feature type="region of interest" description="Disordered" evidence="1">
    <location>
        <begin position="1"/>
        <end position="65"/>
    </location>
</feature>
<feature type="region of interest" description="Disordered" evidence="1">
    <location>
        <begin position="96"/>
        <end position="128"/>
    </location>
</feature>
<protein>
    <submittedName>
        <fullName evidence="2">Retrotransposon protein, putative, Ty3-gypsy subclass</fullName>
    </submittedName>
</protein>
<dbReference type="EMBL" id="PQIB02000007">
    <property type="protein sequence ID" value="RLN08984.1"/>
    <property type="molecule type" value="Genomic_DNA"/>
</dbReference>